<evidence type="ECO:0008006" key="5">
    <source>
        <dbReference type="Google" id="ProtNLM"/>
    </source>
</evidence>
<evidence type="ECO:0000313" key="2">
    <source>
        <dbReference type="EMBL" id="MEI5993935.1"/>
    </source>
</evidence>
<evidence type="ECO:0000313" key="3">
    <source>
        <dbReference type="EMBL" id="OTO08414.1"/>
    </source>
</evidence>
<dbReference type="STRING" id="1834181.A5880_001414"/>
<keyword evidence="1" id="KW-1133">Transmembrane helix</keyword>
<dbReference type="EMBL" id="NGLE01000002">
    <property type="protein sequence ID" value="OTO08414.1"/>
    <property type="molecule type" value="Genomic_DNA"/>
</dbReference>
<comment type="caution">
    <text evidence="3">The sequence shown here is derived from an EMBL/GenBank/DDBJ whole genome shotgun (WGS) entry which is preliminary data.</text>
</comment>
<dbReference type="EMBL" id="NGLE02000001">
    <property type="protein sequence ID" value="MEI5993935.1"/>
    <property type="molecule type" value="Genomic_DNA"/>
</dbReference>
<feature type="transmembrane region" description="Helical" evidence="1">
    <location>
        <begin position="178"/>
        <end position="197"/>
    </location>
</feature>
<sequence>MESFVAKKGEFFNLSFDGKRITSGWLLFITEEKEEYLIRQNSGVIGFKGFTIQRKIYTSDISLESKKVLGSKVKKRIKNNSEYKYIGVVAVLSAIIRNNVPKDWIWGETNLPINVMTGIVNLFFFWLLLALCFSVVSFYRKMVFDSHLKKLKGNLILLGKGCEYKKQGEYNVIKKRSIVIFAIFVSFLFVLTVILPFVVQERLFAFVIIVILGMLFFNGKVYSDKKVIEYRMVELNKAS</sequence>
<dbReference type="AlphaFoldDB" id="A0A242CDS7"/>
<keyword evidence="1" id="KW-0812">Transmembrane</keyword>
<keyword evidence="4" id="KW-1185">Reference proteome</keyword>
<reference evidence="2 4" key="2">
    <citation type="submission" date="2018-07" db="EMBL/GenBank/DDBJ databases">
        <title>The Genome Sequence of Enterococcus sp. DIV0659b.</title>
        <authorList>
            <consortium name="The Broad Institute Genomics Platform"/>
            <consortium name="The Broad Institute Genomic Center for Infectious Diseases"/>
            <person name="Earl A."/>
            <person name="Manson A."/>
            <person name="Schwartman J."/>
            <person name="Gilmore M."/>
            <person name="Abouelleil A."/>
            <person name="Cao P."/>
            <person name="Chapman S."/>
            <person name="Cusick C."/>
            <person name="Shea T."/>
            <person name="Young S."/>
            <person name="Neafsey D."/>
            <person name="Nusbaum C."/>
            <person name="Birren B."/>
        </authorList>
    </citation>
    <scope>NUCLEOTIDE SEQUENCE [LARGE SCALE GENOMIC DNA]</scope>
    <source>
        <strain evidence="2 4">4G2_DIV0659</strain>
    </source>
</reference>
<feature type="transmembrane region" description="Helical" evidence="1">
    <location>
        <begin position="83"/>
        <end position="100"/>
    </location>
</feature>
<feature type="transmembrane region" description="Helical" evidence="1">
    <location>
        <begin position="203"/>
        <end position="222"/>
    </location>
</feature>
<evidence type="ECO:0000256" key="1">
    <source>
        <dbReference type="SAM" id="Phobius"/>
    </source>
</evidence>
<dbReference type="Proteomes" id="UP000195139">
    <property type="component" value="Unassembled WGS sequence"/>
</dbReference>
<keyword evidence="1" id="KW-0472">Membrane</keyword>
<gene>
    <name evidence="3" type="ORF">A5880_001414</name>
    <name evidence="2" type="ORF">A5880_001493</name>
</gene>
<feature type="transmembrane region" description="Helical" evidence="1">
    <location>
        <begin position="120"/>
        <end position="139"/>
    </location>
</feature>
<evidence type="ECO:0000313" key="4">
    <source>
        <dbReference type="Proteomes" id="UP000195139"/>
    </source>
</evidence>
<protein>
    <recommendedName>
        <fullName evidence="5">Tandem five-TM protein</fullName>
    </recommendedName>
</protein>
<organism evidence="3">
    <name type="scientific">Candidatus Enterococcus mansonii</name>
    <dbReference type="NCBI Taxonomy" id="1834181"/>
    <lineage>
        <taxon>Bacteria</taxon>
        <taxon>Bacillati</taxon>
        <taxon>Bacillota</taxon>
        <taxon>Bacilli</taxon>
        <taxon>Lactobacillales</taxon>
        <taxon>Enterococcaceae</taxon>
        <taxon>Enterococcus</taxon>
    </lineage>
</organism>
<reference evidence="3" key="1">
    <citation type="submission" date="2017-05" db="EMBL/GenBank/DDBJ databases">
        <title>The Genome Sequence of Enterococcus sp. 4G2_DIV0659.</title>
        <authorList>
            <consortium name="The Broad Institute Genomics Platform"/>
            <consortium name="The Broad Institute Genomic Center for Infectious Diseases"/>
            <person name="Earl A."/>
            <person name="Manson A."/>
            <person name="Schwartman J."/>
            <person name="Gilmore M."/>
            <person name="Abouelleil A."/>
            <person name="Cao P."/>
            <person name="Chapman S."/>
            <person name="Cusick C."/>
            <person name="Shea T."/>
            <person name="Young S."/>
            <person name="Neafsey D."/>
            <person name="Nusbaum C."/>
            <person name="Birren B."/>
        </authorList>
    </citation>
    <scope>NUCLEOTIDE SEQUENCE [LARGE SCALE GENOMIC DNA]</scope>
    <source>
        <strain evidence="3">4G2_DIV0659</strain>
    </source>
</reference>
<accession>A0A242CDS7</accession>
<proteinExistence type="predicted"/>
<name>A0A242CDS7_9ENTE</name>